<dbReference type="SMART" id="SM00900">
    <property type="entry name" value="FMN_bind"/>
    <property type="match status" value="1"/>
</dbReference>
<dbReference type="eggNOG" id="COG4659">
    <property type="taxonomic scope" value="Bacteria"/>
</dbReference>
<evidence type="ECO:0000256" key="5">
    <source>
        <dbReference type="ARBA" id="ARBA00022982"/>
    </source>
</evidence>
<dbReference type="GO" id="GO:0010181">
    <property type="term" value="F:FMN binding"/>
    <property type="evidence" value="ECO:0007669"/>
    <property type="project" value="InterPro"/>
</dbReference>
<dbReference type="GO" id="GO:0022900">
    <property type="term" value="P:electron transport chain"/>
    <property type="evidence" value="ECO:0007669"/>
    <property type="project" value="UniProtKB-UniRule"/>
</dbReference>
<keyword evidence="6" id="KW-0812">Transmembrane</keyword>
<organism evidence="8 9">
    <name type="scientific">Caldisalinibacter kiritimatiensis</name>
    <dbReference type="NCBI Taxonomy" id="1304284"/>
    <lineage>
        <taxon>Bacteria</taxon>
        <taxon>Bacillati</taxon>
        <taxon>Bacillota</taxon>
        <taxon>Tissierellia</taxon>
        <taxon>Tissierellales</taxon>
        <taxon>Thermohalobacteraceae</taxon>
        <taxon>Caldisalinibacter</taxon>
    </lineage>
</organism>
<dbReference type="RefSeq" id="WP_006315711.1">
    <property type="nucleotide sequence ID" value="NZ_ARZA01000236.1"/>
</dbReference>
<comment type="subcellular location">
    <subcellularLocation>
        <location evidence="6">Cell membrane</location>
        <topology evidence="6">Single-pass membrane protein</topology>
    </subcellularLocation>
</comment>
<keyword evidence="6" id="KW-1133">Transmembrane helix</keyword>
<keyword evidence="5 6" id="KW-0249">Electron transport</keyword>
<dbReference type="NCBIfam" id="TIGR01947">
    <property type="entry name" value="rnfG"/>
    <property type="match status" value="1"/>
</dbReference>
<protein>
    <recommendedName>
        <fullName evidence="6">Ion-translocating oxidoreductase complex subunit G</fullName>
        <ecNumber evidence="6">7.-.-.-</ecNumber>
    </recommendedName>
    <alternativeName>
        <fullName evidence="6">Rnf electron transport complex subunit G</fullName>
    </alternativeName>
</protein>
<feature type="modified residue" description="FMN phosphoryl threonine" evidence="6">
    <location>
        <position position="171"/>
    </location>
</feature>
<dbReference type="GO" id="GO:0005886">
    <property type="term" value="C:plasma membrane"/>
    <property type="evidence" value="ECO:0007669"/>
    <property type="project" value="UniProtKB-SubCell"/>
</dbReference>
<comment type="cofactor">
    <cofactor evidence="6">
        <name>FMN</name>
        <dbReference type="ChEBI" id="CHEBI:58210"/>
    </cofactor>
</comment>
<dbReference type="PATRIC" id="fig|1304284.3.peg.2106"/>
<dbReference type="PANTHER" id="PTHR36118:SF1">
    <property type="entry name" value="ION-TRANSLOCATING OXIDOREDUCTASE COMPLEX SUBUNIT G"/>
    <property type="match status" value="1"/>
</dbReference>
<evidence type="ECO:0000256" key="6">
    <source>
        <dbReference type="HAMAP-Rule" id="MF_00479"/>
    </source>
</evidence>
<keyword evidence="6" id="KW-1278">Translocase</keyword>
<dbReference type="AlphaFoldDB" id="R1AT71"/>
<dbReference type="HAMAP" id="MF_00479">
    <property type="entry name" value="RsxG_RnfG"/>
    <property type="match status" value="1"/>
</dbReference>
<keyword evidence="4 6" id="KW-0288">FMN</keyword>
<evidence type="ECO:0000259" key="7">
    <source>
        <dbReference type="SMART" id="SM00900"/>
    </source>
</evidence>
<comment type="caution">
    <text evidence="8">The sequence shown here is derived from an EMBL/GenBank/DDBJ whole genome shotgun (WGS) entry which is preliminary data.</text>
</comment>
<keyword evidence="9" id="KW-1185">Reference proteome</keyword>
<dbReference type="Pfam" id="PF04205">
    <property type="entry name" value="FMN_bind"/>
    <property type="match status" value="1"/>
</dbReference>
<dbReference type="InterPro" id="IPR007329">
    <property type="entry name" value="FMN-bd"/>
</dbReference>
<accession>R1AT71</accession>
<comment type="subunit">
    <text evidence="6">The complex is composed of six subunits: RnfA, RnfB, RnfC, RnfD, RnfE and RnfG.</text>
</comment>
<comment type="similarity">
    <text evidence="6">Belongs to the RnfG family.</text>
</comment>
<dbReference type="OrthoDB" id="9794010at2"/>
<gene>
    <name evidence="6" type="primary">rnfG</name>
    <name evidence="8" type="ORF">L21TH_2141</name>
</gene>
<sequence length="194" mass="20827">MREVTKLGLMLLLITSVAAIVLAFSNNVTSDIIAEVEAKANDEARKEVLPQADSFKQISEETMKSILSNNERVMDIYAGYSNDTLVGYTIKTKNIEPGYAGDIEMIVGISQDGKVTGVKVVSHGETPGLGANAETPEYRGQYEGKSVDNELIVVKSEPANENEIQAITGATITSRAVTSGVNNAIEIFNTELAK</sequence>
<dbReference type="PANTHER" id="PTHR36118">
    <property type="entry name" value="ION-TRANSLOCATING OXIDOREDUCTASE COMPLEX SUBUNIT G"/>
    <property type="match status" value="1"/>
</dbReference>
<dbReference type="STRING" id="1304284.L21TH_2141"/>
<evidence type="ECO:0000256" key="3">
    <source>
        <dbReference type="ARBA" id="ARBA00022630"/>
    </source>
</evidence>
<evidence type="ECO:0000256" key="2">
    <source>
        <dbReference type="ARBA" id="ARBA00022553"/>
    </source>
</evidence>
<dbReference type="Proteomes" id="UP000013378">
    <property type="component" value="Unassembled WGS sequence"/>
</dbReference>
<dbReference type="PIRSF" id="PIRSF006091">
    <property type="entry name" value="E_trnsport_RnfG"/>
    <property type="match status" value="1"/>
</dbReference>
<dbReference type="EMBL" id="ARZA01000236">
    <property type="protein sequence ID" value="EOC99836.1"/>
    <property type="molecule type" value="Genomic_DNA"/>
</dbReference>
<evidence type="ECO:0000256" key="4">
    <source>
        <dbReference type="ARBA" id="ARBA00022643"/>
    </source>
</evidence>
<dbReference type="EC" id="7.-.-.-" evidence="6"/>
<dbReference type="InterPro" id="IPR010209">
    <property type="entry name" value="Ion_transpt_RnfG/RsxG"/>
</dbReference>
<comment type="function">
    <text evidence="6">Part of a membrane-bound complex that couples electron transfer with translocation of ions across the membrane.</text>
</comment>
<keyword evidence="1 6" id="KW-0813">Transport</keyword>
<keyword evidence="3 6" id="KW-0285">Flavoprotein</keyword>
<evidence type="ECO:0000256" key="1">
    <source>
        <dbReference type="ARBA" id="ARBA00022448"/>
    </source>
</evidence>
<keyword evidence="6" id="KW-0472">Membrane</keyword>
<keyword evidence="2 6" id="KW-0597">Phosphoprotein</keyword>
<keyword evidence="6" id="KW-1003">Cell membrane</keyword>
<dbReference type="GO" id="GO:0009055">
    <property type="term" value="F:electron transfer activity"/>
    <property type="evidence" value="ECO:0007669"/>
    <property type="project" value="InterPro"/>
</dbReference>
<feature type="domain" description="FMN-binding" evidence="7">
    <location>
        <begin position="98"/>
        <end position="188"/>
    </location>
</feature>
<proteinExistence type="inferred from homology"/>
<evidence type="ECO:0000313" key="9">
    <source>
        <dbReference type="Proteomes" id="UP000013378"/>
    </source>
</evidence>
<reference evidence="8 9" key="1">
    <citation type="journal article" date="2015" name="Geomicrobiol. J.">
        <title>Caldisalinibacter kiritimatiensis gen. nov., sp. nov., a moderately thermohalophilic thiosulfate-reducing bacterium from a hypersaline microbial mat.</title>
        <authorList>
            <person name="Ben Hania W."/>
            <person name="Joseph M."/>
            <person name="Fiebig A."/>
            <person name="Bunk B."/>
            <person name="Klenk H.-P."/>
            <person name="Fardeau M.-L."/>
            <person name="Spring S."/>
        </authorList>
    </citation>
    <scope>NUCLEOTIDE SEQUENCE [LARGE SCALE GENOMIC DNA]</scope>
    <source>
        <strain evidence="8 9">L21-TH-D2</strain>
    </source>
</reference>
<name>R1AT71_9FIRM</name>
<evidence type="ECO:0000313" key="8">
    <source>
        <dbReference type="EMBL" id="EOC99836.1"/>
    </source>
</evidence>